<keyword evidence="5" id="KW-1185">Reference proteome</keyword>
<dbReference type="EMBL" id="JADYXP020000012">
    <property type="protein sequence ID" value="KAL0113812.1"/>
    <property type="molecule type" value="Genomic_DNA"/>
</dbReference>
<evidence type="ECO:0000313" key="3">
    <source>
        <dbReference type="EMBL" id="KAL0113798.1"/>
    </source>
</evidence>
<comment type="similarity">
    <text evidence="1">Belongs to the PPC synthetase family.</text>
</comment>
<dbReference type="Pfam" id="PF04127">
    <property type="entry name" value="DFP"/>
    <property type="match status" value="1"/>
</dbReference>
<dbReference type="AlphaFoldDB" id="A0AAW2FFJ8"/>
<name>A0AAW2FFJ8_9HYME</name>
<dbReference type="GO" id="GO:0015937">
    <property type="term" value="P:coenzyme A biosynthetic process"/>
    <property type="evidence" value="ECO:0007669"/>
    <property type="project" value="UniProtKB-ARBA"/>
</dbReference>
<sequence length="228" mass="26004">MYRIKSLEPFSRHFIGQKFLDLLKISGNNENSVITVLPEYTEKVATVLRKYREAFDKKKLLQLTFTTLSEYLWLLRSACQALAPLEDKAILYLAAAVSDFYIPSNEMSVHKISSSGPPTISLQLVPKILAPLVNLWVPKAFVVSFKLETDESLLIPKARTALNKYNHNLVIANMLQTRKQQVIIVSKETNYVLSLTNEQLDNGDEIEQLIVKDLIEKHIKFIRSKPTS</sequence>
<evidence type="ECO:0000256" key="1">
    <source>
        <dbReference type="ARBA" id="ARBA00005703"/>
    </source>
</evidence>
<dbReference type="Gene3D" id="3.40.50.10300">
    <property type="entry name" value="CoaB-like"/>
    <property type="match status" value="1"/>
</dbReference>
<evidence type="ECO:0000313" key="5">
    <source>
        <dbReference type="Proteomes" id="UP001430953"/>
    </source>
</evidence>
<evidence type="ECO:0000313" key="4">
    <source>
        <dbReference type="EMBL" id="KAL0113812.1"/>
    </source>
</evidence>
<proteinExistence type="inferred from homology"/>
<dbReference type="EMBL" id="JADYXP020000012">
    <property type="protein sequence ID" value="KAL0113798.1"/>
    <property type="molecule type" value="Genomic_DNA"/>
</dbReference>
<gene>
    <name evidence="3" type="ORF">PUN28_012723</name>
    <name evidence="4" type="ORF">PUN28_012730</name>
</gene>
<evidence type="ECO:0000259" key="2">
    <source>
        <dbReference type="Pfam" id="PF04127"/>
    </source>
</evidence>
<dbReference type="InterPro" id="IPR035929">
    <property type="entry name" value="CoaB-like_sf"/>
</dbReference>
<reference evidence="3 5" key="1">
    <citation type="submission" date="2023-03" db="EMBL/GenBank/DDBJ databases">
        <title>High recombination rates correlate with genetic variation in Cardiocondyla obscurior ants.</title>
        <authorList>
            <person name="Errbii M."/>
        </authorList>
    </citation>
    <scope>NUCLEOTIDE SEQUENCE [LARGE SCALE GENOMIC DNA]</scope>
    <source>
        <strain evidence="3">Alpha-2009</strain>
        <tissue evidence="3">Whole body</tissue>
    </source>
</reference>
<comment type="caution">
    <text evidence="3">The sequence shown here is derived from an EMBL/GenBank/DDBJ whole genome shotgun (WGS) entry which is preliminary data.</text>
</comment>
<dbReference type="PANTHER" id="PTHR12290">
    <property type="entry name" value="CORNICHON-RELATED"/>
    <property type="match status" value="1"/>
</dbReference>
<dbReference type="InterPro" id="IPR007085">
    <property type="entry name" value="DNA/pantothenate-metab_flavo_C"/>
</dbReference>
<protein>
    <recommendedName>
        <fullName evidence="2">DNA/pantothenate metabolism flavoprotein C-terminal domain-containing protein</fullName>
    </recommendedName>
</protein>
<dbReference type="GO" id="GO:0003824">
    <property type="term" value="F:catalytic activity"/>
    <property type="evidence" value="ECO:0007669"/>
    <property type="project" value="UniProtKB-ARBA"/>
</dbReference>
<accession>A0AAW2FFJ8</accession>
<dbReference type="Proteomes" id="UP001430953">
    <property type="component" value="Unassembled WGS sequence"/>
</dbReference>
<organism evidence="3 5">
    <name type="scientific">Cardiocondyla obscurior</name>
    <dbReference type="NCBI Taxonomy" id="286306"/>
    <lineage>
        <taxon>Eukaryota</taxon>
        <taxon>Metazoa</taxon>
        <taxon>Ecdysozoa</taxon>
        <taxon>Arthropoda</taxon>
        <taxon>Hexapoda</taxon>
        <taxon>Insecta</taxon>
        <taxon>Pterygota</taxon>
        <taxon>Neoptera</taxon>
        <taxon>Endopterygota</taxon>
        <taxon>Hymenoptera</taxon>
        <taxon>Apocrita</taxon>
        <taxon>Aculeata</taxon>
        <taxon>Formicoidea</taxon>
        <taxon>Formicidae</taxon>
        <taxon>Myrmicinae</taxon>
        <taxon>Cardiocondyla</taxon>
    </lineage>
</organism>
<feature type="domain" description="DNA/pantothenate metabolism flavoprotein C-terminal" evidence="2">
    <location>
        <begin position="83"/>
        <end position="198"/>
    </location>
</feature>
<dbReference type="SUPFAM" id="SSF102645">
    <property type="entry name" value="CoaB-like"/>
    <property type="match status" value="1"/>
</dbReference>